<dbReference type="Gene3D" id="1.10.1040.10">
    <property type="entry name" value="N-(1-d-carboxylethyl)-l-norvaline Dehydrogenase, domain 2"/>
    <property type="match status" value="1"/>
</dbReference>
<reference evidence="9" key="1">
    <citation type="submission" date="2018-11" db="EMBL/GenBank/DDBJ databases">
        <title>Complete genome sequence of Paenibacillus sp. ML311-T8.</title>
        <authorList>
            <person name="Nam Y.-D."/>
            <person name="Kang J."/>
            <person name="Chung W.-H."/>
            <person name="Park Y.S."/>
        </authorList>
    </citation>
    <scope>NUCLEOTIDE SEQUENCE [LARGE SCALE GENOMIC DNA]</scope>
    <source>
        <strain evidence="9">ML311-T8</strain>
    </source>
</reference>
<dbReference type="GO" id="GO:0008691">
    <property type="term" value="F:3-hydroxybutyryl-CoA dehydrogenase activity"/>
    <property type="evidence" value="ECO:0007669"/>
    <property type="project" value="TreeGrafter"/>
</dbReference>
<gene>
    <name evidence="8" type="ORF">EHS13_19060</name>
</gene>
<evidence type="ECO:0000256" key="3">
    <source>
        <dbReference type="ARBA" id="ARBA00023002"/>
    </source>
</evidence>
<dbReference type="Pfam" id="PF00725">
    <property type="entry name" value="3HCDH"/>
    <property type="match status" value="1"/>
</dbReference>
<feature type="binding site" evidence="5">
    <location>
        <position position="119"/>
    </location>
    <ligand>
        <name>CoA</name>
        <dbReference type="ChEBI" id="CHEBI:57287"/>
    </ligand>
</feature>
<dbReference type="PANTHER" id="PTHR48075:SF5">
    <property type="entry name" value="3-HYDROXYBUTYRYL-COA DEHYDROGENASE"/>
    <property type="match status" value="1"/>
</dbReference>
<dbReference type="FunFam" id="3.40.50.720:FF:000009">
    <property type="entry name" value="Fatty oxidation complex, alpha subunit"/>
    <property type="match status" value="1"/>
</dbReference>
<dbReference type="PANTHER" id="PTHR48075">
    <property type="entry name" value="3-HYDROXYACYL-COA DEHYDROGENASE FAMILY PROTEIN"/>
    <property type="match status" value="1"/>
</dbReference>
<dbReference type="EMBL" id="CP034235">
    <property type="protein sequence ID" value="QGQ96829.1"/>
    <property type="molecule type" value="Genomic_DNA"/>
</dbReference>
<dbReference type="AlphaFoldDB" id="A0A6B8RLB4"/>
<dbReference type="InterPro" id="IPR008927">
    <property type="entry name" value="6-PGluconate_DH-like_C_sf"/>
</dbReference>
<dbReference type="Pfam" id="PF02737">
    <property type="entry name" value="3HCDH_N"/>
    <property type="match status" value="1"/>
</dbReference>
<dbReference type="InterPro" id="IPR006108">
    <property type="entry name" value="3HC_DH_C"/>
</dbReference>
<organism evidence="8 9">
    <name type="scientific">Paenibacillus psychroresistens</name>
    <dbReference type="NCBI Taxonomy" id="1778678"/>
    <lineage>
        <taxon>Bacteria</taxon>
        <taxon>Bacillati</taxon>
        <taxon>Bacillota</taxon>
        <taxon>Bacilli</taxon>
        <taxon>Bacillales</taxon>
        <taxon>Paenibacillaceae</taxon>
        <taxon>Paenibacillus</taxon>
    </lineage>
</organism>
<accession>A0A6B8RLB4</accession>
<evidence type="ECO:0000256" key="4">
    <source>
        <dbReference type="PIRSR" id="PIRSR000105-1"/>
    </source>
</evidence>
<feature type="binding site" evidence="5">
    <location>
        <position position="49"/>
    </location>
    <ligand>
        <name>CoA</name>
        <dbReference type="ChEBI" id="CHEBI:57287"/>
    </ligand>
</feature>
<dbReference type="OrthoDB" id="9771883at2"/>
<keyword evidence="9" id="KW-1185">Reference proteome</keyword>
<evidence type="ECO:0000256" key="2">
    <source>
        <dbReference type="ARBA" id="ARBA00009463"/>
    </source>
</evidence>
<evidence type="ECO:0000256" key="1">
    <source>
        <dbReference type="ARBA" id="ARBA00005086"/>
    </source>
</evidence>
<feature type="binding site" evidence="5">
    <location>
        <position position="56"/>
    </location>
    <ligand>
        <name>CoA</name>
        <dbReference type="ChEBI" id="CHEBI:57287"/>
    </ligand>
</feature>
<comment type="pathway">
    <text evidence="1">Lipid metabolism; butanoate metabolism.</text>
</comment>
<comment type="similarity">
    <text evidence="2">Belongs to the 3-hydroxyacyl-CoA dehydrogenase family.</text>
</comment>
<feature type="domain" description="3-hydroxyacyl-CoA dehydrogenase C-terminal" evidence="6">
    <location>
        <begin position="187"/>
        <end position="283"/>
    </location>
</feature>
<dbReference type="Gene3D" id="3.40.50.720">
    <property type="entry name" value="NAD(P)-binding Rossmann-like Domain"/>
    <property type="match status" value="1"/>
</dbReference>
<sequence length="290" mass="32844">MKFMRIGVIGAGTMGQGIAEMLAVKGLDVYLVEQTPQKLDQAFQMIEWSLDKQMEKWALTVTEKKLILAKIHKTDQIKQLDNCDMIIETITEDLAAKKQIFKELDLYGNSDAVFASNTSTLSLTELANETSAPERVIGLHFLYPVAKVQLVEIIRGLKTSEETYINTREFVEQTIQKRGIQVYESPGFVTTRLICTLINEAIHTLTEGVATDEDIDAAMRVGYGFHYGPLEMADRFGLDSVYAAMERMFREFGDIKYRPSFLLKQMVRKGHLGAKTGKGFFRYDKDGDRL</sequence>
<evidence type="ECO:0000313" key="8">
    <source>
        <dbReference type="EMBL" id="QGQ96829.1"/>
    </source>
</evidence>
<proteinExistence type="inferred from homology"/>
<evidence type="ECO:0000313" key="9">
    <source>
        <dbReference type="Proteomes" id="UP000426246"/>
    </source>
</evidence>
<evidence type="ECO:0000259" key="7">
    <source>
        <dbReference type="Pfam" id="PF02737"/>
    </source>
</evidence>
<dbReference type="GO" id="GO:0006635">
    <property type="term" value="P:fatty acid beta-oxidation"/>
    <property type="evidence" value="ECO:0007669"/>
    <property type="project" value="TreeGrafter"/>
</dbReference>
<dbReference type="RefSeq" id="WP_155701907.1">
    <property type="nucleotide sequence ID" value="NZ_CP034235.1"/>
</dbReference>
<dbReference type="InterPro" id="IPR022694">
    <property type="entry name" value="3-OHacyl-CoA_DH"/>
</dbReference>
<dbReference type="SUPFAM" id="SSF51735">
    <property type="entry name" value="NAD(P)-binding Rossmann-fold domains"/>
    <property type="match status" value="1"/>
</dbReference>
<dbReference type="PIRSF" id="PIRSF000105">
    <property type="entry name" value="HCDH"/>
    <property type="match status" value="1"/>
</dbReference>
<feature type="site" description="Important for catalytic activity" evidence="4">
    <location>
        <position position="140"/>
    </location>
</feature>
<dbReference type="GO" id="GO:0070403">
    <property type="term" value="F:NAD+ binding"/>
    <property type="evidence" value="ECO:0007669"/>
    <property type="project" value="InterPro"/>
</dbReference>
<protein>
    <submittedName>
        <fullName evidence="8">3-hydroxybutyryl-CoA dehydrogenase</fullName>
    </submittedName>
</protein>
<feature type="domain" description="3-hydroxyacyl-CoA dehydrogenase NAD binding" evidence="7">
    <location>
        <begin position="6"/>
        <end position="182"/>
    </location>
</feature>
<dbReference type="InterPro" id="IPR013328">
    <property type="entry name" value="6PGD_dom2"/>
</dbReference>
<dbReference type="InterPro" id="IPR006176">
    <property type="entry name" value="3-OHacyl-CoA_DH_NAD-bd"/>
</dbReference>
<dbReference type="InterPro" id="IPR036291">
    <property type="entry name" value="NAD(P)-bd_dom_sf"/>
</dbReference>
<dbReference type="Proteomes" id="UP000426246">
    <property type="component" value="Chromosome"/>
</dbReference>
<keyword evidence="3" id="KW-0560">Oxidoreductase</keyword>
<dbReference type="SUPFAM" id="SSF48179">
    <property type="entry name" value="6-phosphogluconate dehydrogenase C-terminal domain-like"/>
    <property type="match status" value="1"/>
</dbReference>
<evidence type="ECO:0000256" key="5">
    <source>
        <dbReference type="PIRSR" id="PIRSR000105-3"/>
    </source>
</evidence>
<name>A0A6B8RLB4_9BACL</name>
<dbReference type="KEGG" id="ppsc:EHS13_19060"/>
<evidence type="ECO:0000259" key="6">
    <source>
        <dbReference type="Pfam" id="PF00725"/>
    </source>
</evidence>